<dbReference type="Proteomes" id="UP000471521">
    <property type="component" value="Unassembled WGS sequence"/>
</dbReference>
<keyword evidence="2" id="KW-1185">Reference proteome</keyword>
<organism evidence="1 2">
    <name type="scientific">Halobacterium bonnevillei</name>
    <dbReference type="NCBI Taxonomy" id="2692200"/>
    <lineage>
        <taxon>Archaea</taxon>
        <taxon>Methanobacteriati</taxon>
        <taxon>Methanobacteriota</taxon>
        <taxon>Stenosarchaea group</taxon>
        <taxon>Halobacteria</taxon>
        <taxon>Halobacteriales</taxon>
        <taxon>Halobacteriaceae</taxon>
        <taxon>Halobacterium</taxon>
    </lineage>
</organism>
<dbReference type="NCBIfam" id="TIGR01460">
    <property type="entry name" value="HAD-SF-IIA"/>
    <property type="match status" value="1"/>
</dbReference>
<dbReference type="PANTHER" id="PTHR19288:SF46">
    <property type="entry name" value="HALOACID DEHALOGENASE-LIKE HYDROLASE DOMAIN-CONTAINING PROTEIN 2"/>
    <property type="match status" value="1"/>
</dbReference>
<dbReference type="GO" id="GO:0005737">
    <property type="term" value="C:cytoplasm"/>
    <property type="evidence" value="ECO:0007669"/>
    <property type="project" value="TreeGrafter"/>
</dbReference>
<gene>
    <name evidence="1" type="ORF">GRX66_02595</name>
</gene>
<dbReference type="SUPFAM" id="SSF56784">
    <property type="entry name" value="HAD-like"/>
    <property type="match status" value="1"/>
</dbReference>
<comment type="caution">
    <text evidence="1">The sequence shown here is derived from an EMBL/GenBank/DDBJ whole genome shotgun (WGS) entry which is preliminary data.</text>
</comment>
<dbReference type="PANTHER" id="PTHR19288">
    <property type="entry name" value="4-NITROPHENYLPHOSPHATASE-RELATED"/>
    <property type="match status" value="1"/>
</dbReference>
<dbReference type="PIRSF" id="PIRSF000915">
    <property type="entry name" value="PGP-type_phosphatase"/>
    <property type="match status" value="1"/>
</dbReference>
<evidence type="ECO:0000313" key="1">
    <source>
        <dbReference type="EMBL" id="MXR19548.1"/>
    </source>
</evidence>
<accession>A0A6B0SDR5</accession>
<dbReference type="Pfam" id="PF13344">
    <property type="entry name" value="Hydrolase_6"/>
    <property type="match status" value="1"/>
</dbReference>
<protein>
    <submittedName>
        <fullName evidence="1">HAD-IIA family hydrolase</fullName>
    </submittedName>
</protein>
<dbReference type="OrthoDB" id="25155at2157"/>
<dbReference type="Pfam" id="PF13242">
    <property type="entry name" value="Hydrolase_like"/>
    <property type="match status" value="1"/>
</dbReference>
<name>A0A6B0SDR5_9EURY</name>
<dbReference type="RefSeq" id="WP_159525134.1">
    <property type="nucleotide sequence ID" value="NZ_WUUU01000008.1"/>
</dbReference>
<sequence length="260" mass="27173">MSFRGVVVDLDGTVLHGGSPIPGAIESLGALREHADRVLFLTNNPTVPPAEYADHLRSLGVEATAEDVLTAAVATIEYLHAEHDGERVFPVAEDAIVDQLRAAGVDVTEDPEAAEVVVAGYHREFHYRDMQAALDAFADGDVAFVGTDPDRTVPTEDGLTPGSGAIINAVAGVVGRDADEVLGKPSETTARLASDRLGVPASECVLVGDRLDTDVAMGEQAGMTTVLVRTGVSEDEDVDAGDVSPDYVVDSLADVVDLLD</sequence>
<dbReference type="Gene3D" id="3.40.50.1000">
    <property type="entry name" value="HAD superfamily/HAD-like"/>
    <property type="match status" value="2"/>
</dbReference>
<dbReference type="InterPro" id="IPR023214">
    <property type="entry name" value="HAD_sf"/>
</dbReference>
<dbReference type="GO" id="GO:0016791">
    <property type="term" value="F:phosphatase activity"/>
    <property type="evidence" value="ECO:0007669"/>
    <property type="project" value="TreeGrafter"/>
</dbReference>
<proteinExistence type="predicted"/>
<dbReference type="EMBL" id="WUUU01000008">
    <property type="protein sequence ID" value="MXR19548.1"/>
    <property type="molecule type" value="Genomic_DNA"/>
</dbReference>
<reference evidence="1 2" key="1">
    <citation type="submission" date="2019-12" db="EMBL/GenBank/DDBJ databases">
        <title>Isolation and characterization of three novel carbon monoxide-oxidizing members of Halobacteria from salione crusts and soils.</title>
        <authorList>
            <person name="Myers M.R."/>
            <person name="King G.M."/>
        </authorList>
    </citation>
    <scope>NUCLEOTIDE SEQUENCE [LARGE SCALE GENOMIC DNA]</scope>
    <source>
        <strain evidence="1 2">PCN9</strain>
    </source>
</reference>
<dbReference type="AlphaFoldDB" id="A0A6B0SDR5"/>
<keyword evidence="1" id="KW-0378">Hydrolase</keyword>
<evidence type="ECO:0000313" key="2">
    <source>
        <dbReference type="Proteomes" id="UP000471521"/>
    </source>
</evidence>
<dbReference type="InterPro" id="IPR006357">
    <property type="entry name" value="HAD-SF_hydro_IIA"/>
</dbReference>
<dbReference type="InterPro" id="IPR036412">
    <property type="entry name" value="HAD-like_sf"/>
</dbReference>